<evidence type="ECO:0008006" key="5">
    <source>
        <dbReference type="Google" id="ProtNLM"/>
    </source>
</evidence>
<keyword evidence="4" id="KW-1185">Reference proteome</keyword>
<keyword evidence="2" id="KW-0812">Transmembrane</keyword>
<keyword evidence="1" id="KW-0245">EGF-like domain</keyword>
<keyword evidence="2" id="KW-0472">Membrane</keyword>
<protein>
    <recommendedName>
        <fullName evidence="5">EGF-like domain-containing protein</fullName>
    </recommendedName>
</protein>
<dbReference type="Proteomes" id="UP000005408">
    <property type="component" value="Unassembled WGS sequence"/>
</dbReference>
<evidence type="ECO:0000256" key="1">
    <source>
        <dbReference type="ARBA" id="ARBA00022536"/>
    </source>
</evidence>
<dbReference type="InterPro" id="IPR042635">
    <property type="entry name" value="MEGF10/SREC1/2-like"/>
</dbReference>
<organism evidence="3 4">
    <name type="scientific">Magallana gigas</name>
    <name type="common">Pacific oyster</name>
    <name type="synonym">Crassostrea gigas</name>
    <dbReference type="NCBI Taxonomy" id="29159"/>
    <lineage>
        <taxon>Eukaryota</taxon>
        <taxon>Metazoa</taxon>
        <taxon>Spiralia</taxon>
        <taxon>Lophotrochozoa</taxon>
        <taxon>Mollusca</taxon>
        <taxon>Bivalvia</taxon>
        <taxon>Autobranchia</taxon>
        <taxon>Pteriomorphia</taxon>
        <taxon>Ostreida</taxon>
        <taxon>Ostreoidea</taxon>
        <taxon>Ostreidae</taxon>
        <taxon>Magallana</taxon>
    </lineage>
</organism>
<dbReference type="AlphaFoldDB" id="A0A8W8KGR9"/>
<dbReference type="PANTHER" id="PTHR24043:SF8">
    <property type="entry name" value="EGF-LIKE DOMAIN-CONTAINING PROTEIN"/>
    <property type="match status" value="1"/>
</dbReference>
<feature type="transmembrane region" description="Helical" evidence="2">
    <location>
        <begin position="68"/>
        <end position="88"/>
    </location>
</feature>
<name>A0A8W8KGR9_MAGGI</name>
<evidence type="ECO:0000313" key="4">
    <source>
        <dbReference type="Proteomes" id="UP000005408"/>
    </source>
</evidence>
<evidence type="ECO:0000313" key="3">
    <source>
        <dbReference type="EnsemblMetazoa" id="G23825.1:cds"/>
    </source>
</evidence>
<dbReference type="Gene3D" id="2.170.300.10">
    <property type="entry name" value="Tie2 ligand-binding domain superfamily"/>
    <property type="match status" value="1"/>
</dbReference>
<keyword evidence="2" id="KW-1133">Transmembrane helix</keyword>
<dbReference type="PANTHER" id="PTHR24043">
    <property type="entry name" value="SCAVENGER RECEPTOR CLASS F"/>
    <property type="match status" value="1"/>
</dbReference>
<dbReference type="GO" id="GO:0005044">
    <property type="term" value="F:scavenger receptor activity"/>
    <property type="evidence" value="ECO:0007669"/>
    <property type="project" value="InterPro"/>
</dbReference>
<evidence type="ECO:0000256" key="2">
    <source>
        <dbReference type="SAM" id="Phobius"/>
    </source>
</evidence>
<sequence>MLVECEPGFIGKNCSLTCQIGYFGLQCKELCNCSPDNYCDPRRGCVCNTTSVNCTDPAAADSIATLKVVPLLITAITCLVLGTICIRMRYSEMMKRKKDLFSMQNVANFTVRNHPSETEEENPHEDIYDHVNLKVQYSNHSICNTGDTAGSGDSSLGLTSAVLLQQYQSVKGIQNKWRLHDEQFGESTVDEPDVETVDNKTTDREADIYSTPCKFMTTKPIHRYSEQRQQRNNNEPVTFEYPNSMIDAIVHDPESRTKPISPLKWTQDEEIYTNNDILAHTNNSLRQNSPMESDESE</sequence>
<proteinExistence type="predicted"/>
<accession>A0A8W8KGR9</accession>
<reference evidence="3" key="1">
    <citation type="submission" date="2022-08" db="UniProtKB">
        <authorList>
            <consortium name="EnsemblMetazoa"/>
        </authorList>
    </citation>
    <scope>IDENTIFICATION</scope>
    <source>
        <strain evidence="3">05x7-T-G4-1.051#20</strain>
    </source>
</reference>
<dbReference type="EnsemblMetazoa" id="G23825.1">
    <property type="protein sequence ID" value="G23825.1:cds"/>
    <property type="gene ID" value="G23825"/>
</dbReference>